<evidence type="ECO:0000256" key="1">
    <source>
        <dbReference type="SAM" id="MobiDB-lite"/>
    </source>
</evidence>
<reference evidence="2 3" key="1">
    <citation type="submission" date="2015-07" db="EMBL/GenBank/DDBJ databases">
        <title>The genome of Melipona quadrifasciata.</title>
        <authorList>
            <person name="Pan H."/>
            <person name="Kapheim K."/>
        </authorList>
    </citation>
    <scope>NUCLEOTIDE SEQUENCE [LARGE SCALE GENOMIC DNA]</scope>
    <source>
        <strain evidence="2">0111107301</strain>
        <tissue evidence="2">Whole body</tissue>
    </source>
</reference>
<dbReference type="AlphaFoldDB" id="A0A0N0U4P3"/>
<proteinExistence type="predicted"/>
<protein>
    <submittedName>
        <fullName evidence="2">Uncharacterized protein</fullName>
    </submittedName>
</protein>
<evidence type="ECO:0000313" key="3">
    <source>
        <dbReference type="Proteomes" id="UP000053105"/>
    </source>
</evidence>
<gene>
    <name evidence="2" type="ORF">WN51_02972</name>
</gene>
<dbReference type="Proteomes" id="UP000053105">
    <property type="component" value="Unassembled WGS sequence"/>
</dbReference>
<sequence>MSGAIESGTESGSRGGGSSNMGWAHYLHPTRTRAPSPPPPPPSAAPPPPPSPPPSSPSLIRYTRSEAIRSPDCLRKWTVNHESLLPCTHEARCKPSGLLPNINIIRIIGGIAIEIGAYGRSTYFRPPKRSLHVAGIKLKVSTSARQMLPTTIAANTHLNQTDLAFGAYSWMMYVCKPDDVVRDSGALLCARNLNTIEICVKRLLPLVES</sequence>
<keyword evidence="3" id="KW-1185">Reference proteome</keyword>
<dbReference type="EMBL" id="KQ435814">
    <property type="protein sequence ID" value="KOX72678.1"/>
    <property type="molecule type" value="Genomic_DNA"/>
</dbReference>
<organism evidence="2 3">
    <name type="scientific">Melipona quadrifasciata</name>
    <dbReference type="NCBI Taxonomy" id="166423"/>
    <lineage>
        <taxon>Eukaryota</taxon>
        <taxon>Metazoa</taxon>
        <taxon>Ecdysozoa</taxon>
        <taxon>Arthropoda</taxon>
        <taxon>Hexapoda</taxon>
        <taxon>Insecta</taxon>
        <taxon>Pterygota</taxon>
        <taxon>Neoptera</taxon>
        <taxon>Endopterygota</taxon>
        <taxon>Hymenoptera</taxon>
        <taxon>Apocrita</taxon>
        <taxon>Aculeata</taxon>
        <taxon>Apoidea</taxon>
        <taxon>Anthophila</taxon>
        <taxon>Apidae</taxon>
        <taxon>Melipona</taxon>
    </lineage>
</organism>
<name>A0A0N0U4P3_9HYME</name>
<accession>A0A0N0U4P3</accession>
<evidence type="ECO:0000313" key="2">
    <source>
        <dbReference type="EMBL" id="KOX72678.1"/>
    </source>
</evidence>
<feature type="region of interest" description="Disordered" evidence="1">
    <location>
        <begin position="1"/>
        <end position="59"/>
    </location>
</feature>
<feature type="compositionally biased region" description="Pro residues" evidence="1">
    <location>
        <begin position="35"/>
        <end position="56"/>
    </location>
</feature>